<reference evidence="3" key="1">
    <citation type="submission" date="2016-10" db="EMBL/GenBank/DDBJ databases">
        <authorList>
            <person name="Wibberg D."/>
        </authorList>
    </citation>
    <scope>NUCLEOTIDE SEQUENCE [LARGE SCALE GENOMIC DNA]</scope>
</reference>
<evidence type="ECO:0000313" key="2">
    <source>
        <dbReference type="EMBL" id="SCX03735.1"/>
    </source>
</evidence>
<accession>A0A1R3T8A6</accession>
<gene>
    <name evidence="2" type="ORF">DSM25559_0344</name>
</gene>
<evidence type="ECO:0000313" key="3">
    <source>
        <dbReference type="Proteomes" id="UP000187891"/>
    </source>
</evidence>
<evidence type="ECO:0000256" key="1">
    <source>
        <dbReference type="SAM" id="MobiDB-lite"/>
    </source>
</evidence>
<sequence>MILRRGKKRLGFKPEKAISSVMSSSQAGSRKKFRLFADP</sequence>
<protein>
    <submittedName>
        <fullName evidence="2">Uncharacterized protein</fullName>
    </submittedName>
</protein>
<feature type="compositionally biased region" description="Basic residues" evidence="1">
    <location>
        <begin position="29"/>
        <end position="39"/>
    </location>
</feature>
<dbReference type="Proteomes" id="UP000187891">
    <property type="component" value="Unassembled WGS sequence"/>
</dbReference>
<organism evidence="2 3">
    <name type="scientific">Agrobacterium rosae</name>
    <dbReference type="NCBI Taxonomy" id="1972867"/>
    <lineage>
        <taxon>Bacteria</taxon>
        <taxon>Pseudomonadati</taxon>
        <taxon>Pseudomonadota</taxon>
        <taxon>Alphaproteobacteria</taxon>
        <taxon>Hyphomicrobiales</taxon>
        <taxon>Rhizobiaceae</taxon>
        <taxon>Rhizobium/Agrobacterium group</taxon>
        <taxon>Agrobacterium</taxon>
    </lineage>
</organism>
<dbReference type="EMBL" id="FMUE01000001">
    <property type="protein sequence ID" value="SCX03735.1"/>
    <property type="molecule type" value="Genomic_DNA"/>
</dbReference>
<dbReference type="AlphaFoldDB" id="A0A1R3T8A6"/>
<name>A0A1R3T8A6_9HYPH</name>
<proteinExistence type="predicted"/>
<feature type="region of interest" description="Disordered" evidence="1">
    <location>
        <begin position="14"/>
        <end position="39"/>
    </location>
</feature>